<proteinExistence type="inferred from homology"/>
<dbReference type="Gene3D" id="3.40.1690.10">
    <property type="entry name" value="secretion proteins EscU"/>
    <property type="match status" value="1"/>
</dbReference>
<dbReference type="Pfam" id="PF01312">
    <property type="entry name" value="Bac_export_2"/>
    <property type="match status" value="1"/>
</dbReference>
<organism evidence="4 5">
    <name type="scientific">Robbsia betulipollinis</name>
    <dbReference type="NCBI Taxonomy" id="2981849"/>
    <lineage>
        <taxon>Bacteria</taxon>
        <taxon>Pseudomonadati</taxon>
        <taxon>Pseudomonadota</taxon>
        <taxon>Betaproteobacteria</taxon>
        <taxon>Burkholderiales</taxon>
        <taxon>Burkholderiaceae</taxon>
        <taxon>Robbsia</taxon>
    </lineage>
</organism>
<keyword evidence="3" id="KW-0472">Membrane</keyword>
<sequence>MAEKTEQPTDKKRRDARRDGQVAHSQDVGQLLGFAAAVLFFWMAGDRLLAALARLLLLPSRLPSDAAFGQRLGVLAQRLGAEAAWAVAPLLGAMLFCGVAADLLQNGLLFTPKRIVPSFNKLNLWSNVKTRFALPAWVELLRMIVKTGLLLTVASVVLQAGFADIMRLGGAPPLAGWRLLGDLLRPLCLIALAVLVPVALLDLYWQRAQLTRKLKMSIDEVRREYKQTEGAPEIKGERRRRHQELSTEEIRSRVKRSSVVVVNPVHVAVGLRYEAGVTPLPVVTFKDFGTAVPRIRRIARRCGVPVIRYPALARSLYAQATVDRHIPGTSIEAVAHILSMALRADASGALERRS</sequence>
<keyword evidence="3" id="KW-1133">Transmembrane helix</keyword>
<feature type="transmembrane region" description="Helical" evidence="3">
    <location>
        <begin position="140"/>
        <end position="163"/>
    </location>
</feature>
<comment type="caution">
    <text evidence="4">The sequence shown here is derived from an EMBL/GenBank/DDBJ whole genome shotgun (WGS) entry which is preliminary data.</text>
</comment>
<dbReference type="InterPro" id="IPR029025">
    <property type="entry name" value="T3SS_substrate_exporter_C"/>
</dbReference>
<evidence type="ECO:0000313" key="4">
    <source>
        <dbReference type="EMBL" id="MCY0389758.1"/>
    </source>
</evidence>
<evidence type="ECO:0000256" key="1">
    <source>
        <dbReference type="ARBA" id="ARBA00010690"/>
    </source>
</evidence>
<dbReference type="Proteomes" id="UP001082899">
    <property type="component" value="Unassembled WGS sequence"/>
</dbReference>
<dbReference type="RefSeq" id="WP_267849687.1">
    <property type="nucleotide sequence ID" value="NZ_JAPMXC010000012.1"/>
</dbReference>
<evidence type="ECO:0000313" key="5">
    <source>
        <dbReference type="Proteomes" id="UP001082899"/>
    </source>
</evidence>
<dbReference type="EMBL" id="JAPMXC010000012">
    <property type="protein sequence ID" value="MCY0389758.1"/>
    <property type="molecule type" value="Genomic_DNA"/>
</dbReference>
<dbReference type="PRINTS" id="PR00950">
    <property type="entry name" value="TYPE3IMSPROT"/>
</dbReference>
<gene>
    <name evidence="4" type="ORF">OVY01_21685</name>
</gene>
<keyword evidence="5" id="KW-1185">Reference proteome</keyword>
<accession>A0ABT3ZT77</accession>
<evidence type="ECO:0000256" key="3">
    <source>
        <dbReference type="SAM" id="Phobius"/>
    </source>
</evidence>
<dbReference type="PANTHER" id="PTHR30531:SF14">
    <property type="entry name" value="SURFACE PRESENTATION OF ANTIGENS PROTEIN SPAS"/>
    <property type="match status" value="1"/>
</dbReference>
<feature type="transmembrane region" description="Helical" evidence="3">
    <location>
        <begin position="31"/>
        <end position="53"/>
    </location>
</feature>
<name>A0ABT3ZT77_9BURK</name>
<comment type="similarity">
    <text evidence="1">Belongs to the type III secretion exporter family.</text>
</comment>
<feature type="transmembrane region" description="Helical" evidence="3">
    <location>
        <begin position="83"/>
        <end position="104"/>
    </location>
</feature>
<feature type="transmembrane region" description="Helical" evidence="3">
    <location>
        <begin position="183"/>
        <end position="205"/>
    </location>
</feature>
<evidence type="ECO:0000256" key="2">
    <source>
        <dbReference type="SAM" id="MobiDB-lite"/>
    </source>
</evidence>
<dbReference type="InterPro" id="IPR006135">
    <property type="entry name" value="T3SS_substrate_exporter"/>
</dbReference>
<feature type="region of interest" description="Disordered" evidence="2">
    <location>
        <begin position="1"/>
        <end position="22"/>
    </location>
</feature>
<dbReference type="PANTHER" id="PTHR30531">
    <property type="entry name" value="FLAGELLAR BIOSYNTHETIC PROTEIN FLHB"/>
    <property type="match status" value="1"/>
</dbReference>
<keyword evidence="3" id="KW-0812">Transmembrane</keyword>
<feature type="compositionally biased region" description="Basic and acidic residues" evidence="2">
    <location>
        <begin position="1"/>
        <end position="21"/>
    </location>
</feature>
<dbReference type="SUPFAM" id="SSF160544">
    <property type="entry name" value="EscU C-terminal domain-like"/>
    <property type="match status" value="1"/>
</dbReference>
<protein>
    <submittedName>
        <fullName evidence="4">EscU/YscU/HrcU family type III secretion system export apparatus switch protein</fullName>
    </submittedName>
</protein>
<reference evidence="4" key="1">
    <citation type="submission" date="2022-11" db="EMBL/GenBank/DDBJ databases">
        <title>Robbsia betulipollinis sp. nov., isolated from pollen of birch (Betula pendula).</title>
        <authorList>
            <person name="Shi H."/>
            <person name="Ambika Manirajan B."/>
            <person name="Ratering S."/>
            <person name="Geissler-Plaum R."/>
            <person name="Schnell S."/>
        </authorList>
    </citation>
    <scope>NUCLEOTIDE SEQUENCE</scope>
    <source>
        <strain evidence="4">Bb-Pol-6</strain>
    </source>
</reference>